<evidence type="ECO:0000256" key="1">
    <source>
        <dbReference type="SAM" id="MobiDB-lite"/>
    </source>
</evidence>
<protein>
    <submittedName>
        <fullName evidence="2">Uncharacterized protein</fullName>
    </submittedName>
</protein>
<gene>
    <name evidence="2" type="ORF">METZ01_LOCUS201017</name>
</gene>
<name>A0A382EDY8_9ZZZZ</name>
<dbReference type="AlphaFoldDB" id="A0A382EDY8"/>
<accession>A0A382EDY8</accession>
<feature type="non-terminal residue" evidence="2">
    <location>
        <position position="1"/>
    </location>
</feature>
<reference evidence="2" key="1">
    <citation type="submission" date="2018-05" db="EMBL/GenBank/DDBJ databases">
        <authorList>
            <person name="Lanie J.A."/>
            <person name="Ng W.-L."/>
            <person name="Kazmierczak K.M."/>
            <person name="Andrzejewski T.M."/>
            <person name="Davidsen T.M."/>
            <person name="Wayne K.J."/>
            <person name="Tettelin H."/>
            <person name="Glass J.I."/>
            <person name="Rusch D."/>
            <person name="Podicherti R."/>
            <person name="Tsui H.-C.T."/>
            <person name="Winkler M.E."/>
        </authorList>
    </citation>
    <scope>NUCLEOTIDE SEQUENCE</scope>
</reference>
<proteinExistence type="predicted"/>
<sequence length="72" mass="8052">DEDKVFQVSNIEWDTEDSSGEGPEGLDLPKSLTVNVPDEHLSSYEDTEEFISDFISNVTGFTHKGYNTNPDI</sequence>
<feature type="region of interest" description="Disordered" evidence="1">
    <location>
        <begin position="1"/>
        <end position="32"/>
    </location>
</feature>
<evidence type="ECO:0000313" key="2">
    <source>
        <dbReference type="EMBL" id="SVB48163.1"/>
    </source>
</evidence>
<dbReference type="EMBL" id="UINC01043724">
    <property type="protein sequence ID" value="SVB48163.1"/>
    <property type="molecule type" value="Genomic_DNA"/>
</dbReference>
<organism evidence="2">
    <name type="scientific">marine metagenome</name>
    <dbReference type="NCBI Taxonomy" id="408172"/>
    <lineage>
        <taxon>unclassified sequences</taxon>
        <taxon>metagenomes</taxon>
        <taxon>ecological metagenomes</taxon>
    </lineage>
</organism>